<accession>A0A6C0UXK4</accession>
<dbReference type="AlphaFoldDB" id="A0A6C0UXK4"/>
<dbReference type="GeneID" id="44084501"/>
<dbReference type="GO" id="GO:0004061">
    <property type="term" value="F:arylformamidase activity"/>
    <property type="evidence" value="ECO:0007669"/>
    <property type="project" value="InterPro"/>
</dbReference>
<dbReference type="SUPFAM" id="SSF102198">
    <property type="entry name" value="Putative cyclase"/>
    <property type="match status" value="1"/>
</dbReference>
<dbReference type="InterPro" id="IPR007325">
    <property type="entry name" value="KFase/CYL"/>
</dbReference>
<name>A0A6C0UXK4_HALVO</name>
<dbReference type="Gene3D" id="3.50.30.50">
    <property type="entry name" value="Putative cyclase"/>
    <property type="match status" value="1"/>
</dbReference>
<proteinExistence type="predicted"/>
<dbReference type="InterPro" id="IPR037175">
    <property type="entry name" value="KFase_sf"/>
</dbReference>
<reference evidence="1 2" key="1">
    <citation type="submission" date="2020-02" db="EMBL/GenBank/DDBJ databases">
        <title>Whole genome sequence of Haloferax alexandrinus pws1.</title>
        <authorList>
            <person name="Verma D.K."/>
            <person name="Gopal K."/>
            <person name="Prasad E.S."/>
        </authorList>
    </citation>
    <scope>NUCLEOTIDE SEQUENCE [LARGE SCALE GENOMIC DNA]</scope>
    <source>
        <strain evidence="2">wsp1</strain>
    </source>
</reference>
<dbReference type="Pfam" id="PF04199">
    <property type="entry name" value="Cyclase"/>
    <property type="match status" value="1"/>
</dbReference>
<sequence length="226" mass="25636">MSFVDLSHSFEDGMPGFRMETEDGTVTEYTAEIEPFFTHDESESFYDGESAFEITEIRFQTSIGTYLDSPYHRYPSGRDIGDLDIDELVLPGVVVDARGLEPYEELGVEVVPSDRELTNRAVLFNFGWDEHWDTEQYRSYPYISDALIDRLIDENVGLVGVDTINADDHRNPSRPAHSRLLDEEIFIVENLTGLDALHGESFRLFAVPIKASQTAAMPIRVFAELD</sequence>
<dbReference type="EMBL" id="CP048738">
    <property type="protein sequence ID" value="QIB79131.1"/>
    <property type="molecule type" value="Genomic_DNA"/>
</dbReference>
<dbReference type="KEGG" id="hale:G3A49_13790"/>
<gene>
    <name evidence="1" type="ORF">G3A49_13790</name>
</gene>
<evidence type="ECO:0000313" key="1">
    <source>
        <dbReference type="EMBL" id="QIB79131.1"/>
    </source>
</evidence>
<dbReference type="Proteomes" id="UP000465667">
    <property type="component" value="Chromosome"/>
</dbReference>
<dbReference type="PANTHER" id="PTHR31118:SF32">
    <property type="entry name" value="KYNURENINE FORMAMIDASE"/>
    <property type="match status" value="1"/>
</dbReference>
<dbReference type="PANTHER" id="PTHR31118">
    <property type="entry name" value="CYCLASE-LIKE PROTEIN 2"/>
    <property type="match status" value="1"/>
</dbReference>
<protein>
    <submittedName>
        <fullName evidence="1">Cyclase family protein</fullName>
    </submittedName>
</protein>
<organism evidence="1 2">
    <name type="scientific">Haloferax volcanii</name>
    <name type="common">Halobacterium volcanii</name>
    <dbReference type="NCBI Taxonomy" id="2246"/>
    <lineage>
        <taxon>Archaea</taxon>
        <taxon>Methanobacteriati</taxon>
        <taxon>Methanobacteriota</taxon>
        <taxon>Stenosarchaea group</taxon>
        <taxon>Halobacteria</taxon>
        <taxon>Halobacteriales</taxon>
        <taxon>Haloferacaceae</taxon>
        <taxon>Haloferax</taxon>
    </lineage>
</organism>
<evidence type="ECO:0000313" key="2">
    <source>
        <dbReference type="Proteomes" id="UP000465667"/>
    </source>
</evidence>
<dbReference type="RefSeq" id="WP_163489389.1">
    <property type="nucleotide sequence ID" value="NZ_CP048738.1"/>
</dbReference>
<dbReference type="GO" id="GO:0019441">
    <property type="term" value="P:L-tryptophan catabolic process to kynurenine"/>
    <property type="evidence" value="ECO:0007669"/>
    <property type="project" value="InterPro"/>
</dbReference>